<organism evidence="3 4">
    <name type="scientific">Oryzias melastigma</name>
    <name type="common">Marine medaka</name>
    <dbReference type="NCBI Taxonomy" id="30732"/>
    <lineage>
        <taxon>Eukaryota</taxon>
        <taxon>Metazoa</taxon>
        <taxon>Chordata</taxon>
        <taxon>Craniata</taxon>
        <taxon>Vertebrata</taxon>
        <taxon>Euteleostomi</taxon>
        <taxon>Actinopterygii</taxon>
        <taxon>Neopterygii</taxon>
        <taxon>Teleostei</taxon>
        <taxon>Neoteleostei</taxon>
        <taxon>Acanthomorphata</taxon>
        <taxon>Ovalentaria</taxon>
        <taxon>Atherinomorphae</taxon>
        <taxon>Beloniformes</taxon>
        <taxon>Adrianichthyidae</taxon>
        <taxon>Oryziinae</taxon>
        <taxon>Oryzias</taxon>
    </lineage>
</organism>
<dbReference type="AlphaFoldDB" id="A0A834C4K1"/>
<accession>A0A834C4K1</accession>
<evidence type="ECO:0000313" key="4">
    <source>
        <dbReference type="Proteomes" id="UP000646548"/>
    </source>
</evidence>
<sequence>MWSTHLSPAAADVEFQRRLVSRMETELKKQTIMRQSFDSQSRSPRAAVTAVTAVTAPIVTGVCIISIPVNTHQDRMGGKEKQVQDPRIHLNPETLQRNGPCHPPPPLWGVGGA</sequence>
<keyword evidence="2" id="KW-1133">Transmembrane helix</keyword>
<proteinExistence type="predicted"/>
<gene>
    <name evidence="3" type="ORF">FQA47_000221</name>
</gene>
<keyword evidence="2" id="KW-0472">Membrane</keyword>
<evidence type="ECO:0000256" key="2">
    <source>
        <dbReference type="SAM" id="Phobius"/>
    </source>
</evidence>
<feature type="region of interest" description="Disordered" evidence="1">
    <location>
        <begin position="90"/>
        <end position="113"/>
    </location>
</feature>
<dbReference type="Proteomes" id="UP000646548">
    <property type="component" value="Unassembled WGS sequence"/>
</dbReference>
<protein>
    <submittedName>
        <fullName evidence="3">Uncharacterized protein</fullName>
    </submittedName>
</protein>
<dbReference type="EMBL" id="WKFB01000366">
    <property type="protein sequence ID" value="KAF6725308.1"/>
    <property type="molecule type" value="Genomic_DNA"/>
</dbReference>
<comment type="caution">
    <text evidence="3">The sequence shown here is derived from an EMBL/GenBank/DDBJ whole genome shotgun (WGS) entry which is preliminary data.</text>
</comment>
<name>A0A834C4K1_ORYME</name>
<reference evidence="3" key="1">
    <citation type="journal article" name="BMC Genomics">
        <title>Long-read sequencing and de novo genome assembly of marine medaka (Oryzias melastigma).</title>
        <authorList>
            <person name="Liang P."/>
            <person name="Saqib H.S.A."/>
            <person name="Ni X."/>
            <person name="Shen Y."/>
        </authorList>
    </citation>
    <scope>NUCLEOTIDE SEQUENCE</scope>
    <source>
        <strain evidence="3">Bigg-433</strain>
    </source>
</reference>
<evidence type="ECO:0000256" key="1">
    <source>
        <dbReference type="SAM" id="MobiDB-lite"/>
    </source>
</evidence>
<feature type="transmembrane region" description="Helical" evidence="2">
    <location>
        <begin position="46"/>
        <end position="69"/>
    </location>
</feature>
<keyword evidence="2" id="KW-0812">Transmembrane</keyword>
<evidence type="ECO:0000313" key="3">
    <source>
        <dbReference type="EMBL" id="KAF6725308.1"/>
    </source>
</evidence>